<reference evidence="1" key="1">
    <citation type="journal article" date="2020" name="bioRxiv">
        <title>Comparative genomics of Chlamydomonas.</title>
        <authorList>
            <person name="Craig R.J."/>
            <person name="Hasan A.R."/>
            <person name="Ness R.W."/>
            <person name="Keightley P.D."/>
        </authorList>
    </citation>
    <scope>NUCLEOTIDE SEQUENCE</scope>
    <source>
        <strain evidence="1">CCAP 11/70</strain>
    </source>
</reference>
<dbReference type="AlphaFoldDB" id="A0A835XKR2"/>
<protein>
    <recommendedName>
        <fullName evidence="3">BTB domain-containing protein</fullName>
    </recommendedName>
</protein>
<dbReference type="EMBL" id="JAEHOE010000132">
    <property type="protein sequence ID" value="KAG2485279.1"/>
    <property type="molecule type" value="Genomic_DNA"/>
</dbReference>
<dbReference type="InterPro" id="IPR011333">
    <property type="entry name" value="SKP1/BTB/POZ_sf"/>
</dbReference>
<keyword evidence="2" id="KW-1185">Reference proteome</keyword>
<name>A0A835XKR2_9CHLO</name>
<evidence type="ECO:0000313" key="2">
    <source>
        <dbReference type="Proteomes" id="UP000612055"/>
    </source>
</evidence>
<dbReference type="Gene3D" id="3.30.710.10">
    <property type="entry name" value="Potassium Channel Kv1.1, Chain A"/>
    <property type="match status" value="2"/>
</dbReference>
<accession>A0A835XKR2</accession>
<gene>
    <name evidence="1" type="ORF">HYH03_015954</name>
</gene>
<dbReference type="Proteomes" id="UP000612055">
    <property type="component" value="Unassembled WGS sequence"/>
</dbReference>
<sequence>MESSVSGSRLALVCKGGATVQARAATLVSASPVLRDALDKPLPTAAELRLEEDDAKTWAAALRLLEPKEHPEAPALSAANLESVLVLADKYDMAAVRCICVGFMGSHMTGTGLDPPLTSPINILRAATLIERYCAQPELKPHTAPVLSVLERALTSADDSLTSMKELLDKVAPHVDNKSFQELVAPSLQIRLMRVAVRSMRGLEACASCGCLHGFTDGYPGNWKHGATVQARTATLAGASPVLCEALEKPLAKPGELRLEEDDPAAWGTVLGMLESAGHGAAAPLSWANLEAVLVLADKYDMAAVRCICMGFMASRTADLGLAAPLASPNNILKAATLIERYCGQPGTMPYTQPVTSLLDYALDCAGKRQELLPTLAAHVLHRGFPELVSPSVQVKVLRTLAASVSGMRPCTSCGCLHGFTASTYSWKCAQCGRGHC</sequence>
<evidence type="ECO:0000313" key="1">
    <source>
        <dbReference type="EMBL" id="KAG2485279.1"/>
    </source>
</evidence>
<evidence type="ECO:0008006" key="3">
    <source>
        <dbReference type="Google" id="ProtNLM"/>
    </source>
</evidence>
<proteinExistence type="predicted"/>
<dbReference type="OrthoDB" id="549971at2759"/>
<organism evidence="1 2">
    <name type="scientific">Edaphochlamys debaryana</name>
    <dbReference type="NCBI Taxonomy" id="47281"/>
    <lineage>
        <taxon>Eukaryota</taxon>
        <taxon>Viridiplantae</taxon>
        <taxon>Chlorophyta</taxon>
        <taxon>core chlorophytes</taxon>
        <taxon>Chlorophyceae</taxon>
        <taxon>CS clade</taxon>
        <taxon>Chlamydomonadales</taxon>
        <taxon>Chlamydomonadales incertae sedis</taxon>
        <taxon>Edaphochlamys</taxon>
    </lineage>
</organism>
<comment type="caution">
    <text evidence="1">The sequence shown here is derived from an EMBL/GenBank/DDBJ whole genome shotgun (WGS) entry which is preliminary data.</text>
</comment>